<dbReference type="Gene3D" id="3.40.190.10">
    <property type="entry name" value="Periplasmic binding protein-like II"/>
    <property type="match status" value="1"/>
</dbReference>
<dbReference type="InterPro" id="IPR042100">
    <property type="entry name" value="Bug_dom1"/>
</dbReference>
<dbReference type="PROSITE" id="PS51318">
    <property type="entry name" value="TAT"/>
    <property type="match status" value="1"/>
</dbReference>
<gene>
    <name evidence="3" type="ORF">RAN89_05400</name>
</gene>
<dbReference type="InterPro" id="IPR006311">
    <property type="entry name" value="TAT_signal"/>
</dbReference>
<organism evidence="3 4">
    <name type="scientific">Rhodoferax mekongensis</name>
    <dbReference type="NCBI Taxonomy" id="3068341"/>
    <lineage>
        <taxon>Bacteria</taxon>
        <taxon>Pseudomonadati</taxon>
        <taxon>Pseudomonadota</taxon>
        <taxon>Betaproteobacteria</taxon>
        <taxon>Burkholderiales</taxon>
        <taxon>Comamonadaceae</taxon>
        <taxon>Rhodoferax</taxon>
    </lineage>
</organism>
<feature type="chain" id="PRO_5047156332" evidence="2">
    <location>
        <begin position="23"/>
        <end position="336"/>
    </location>
</feature>
<keyword evidence="4" id="KW-1185">Reference proteome</keyword>
<evidence type="ECO:0000256" key="1">
    <source>
        <dbReference type="ARBA" id="ARBA00006987"/>
    </source>
</evidence>
<evidence type="ECO:0000313" key="3">
    <source>
        <dbReference type="EMBL" id="WNO05867.1"/>
    </source>
</evidence>
<keyword evidence="2" id="KW-0732">Signal</keyword>
<dbReference type="Pfam" id="PF03401">
    <property type="entry name" value="TctC"/>
    <property type="match status" value="1"/>
</dbReference>
<dbReference type="PANTHER" id="PTHR42928:SF3">
    <property type="entry name" value="UPF0065 PROTEIN YFLP"/>
    <property type="match status" value="1"/>
</dbReference>
<comment type="similarity">
    <text evidence="1">Belongs to the UPF0065 (bug) family.</text>
</comment>
<dbReference type="RefSeq" id="WP_313868598.1">
    <property type="nucleotide sequence ID" value="NZ_CP132507.1"/>
</dbReference>
<accession>A0ABZ0B4S8</accession>
<dbReference type="Gene3D" id="3.40.190.150">
    <property type="entry name" value="Bordetella uptake gene, domain 1"/>
    <property type="match status" value="1"/>
</dbReference>
<evidence type="ECO:0000256" key="2">
    <source>
        <dbReference type="SAM" id="SignalP"/>
    </source>
</evidence>
<name>A0ABZ0B4S8_9BURK</name>
<dbReference type="PANTHER" id="PTHR42928">
    <property type="entry name" value="TRICARBOXYLATE-BINDING PROTEIN"/>
    <property type="match status" value="1"/>
</dbReference>
<dbReference type="SUPFAM" id="SSF53850">
    <property type="entry name" value="Periplasmic binding protein-like II"/>
    <property type="match status" value="1"/>
</dbReference>
<dbReference type="CDD" id="cd07012">
    <property type="entry name" value="PBP2_Bug_TTT"/>
    <property type="match status" value="1"/>
</dbReference>
<evidence type="ECO:0000313" key="4">
    <source>
        <dbReference type="Proteomes" id="UP001302257"/>
    </source>
</evidence>
<dbReference type="PIRSF" id="PIRSF017082">
    <property type="entry name" value="YflP"/>
    <property type="match status" value="1"/>
</dbReference>
<feature type="signal peptide" evidence="2">
    <location>
        <begin position="1"/>
        <end position="22"/>
    </location>
</feature>
<dbReference type="EMBL" id="CP132507">
    <property type="protein sequence ID" value="WNO05867.1"/>
    <property type="molecule type" value="Genomic_DNA"/>
</dbReference>
<sequence length="336" mass="34958">MKKMDRRQLLTCIAAGTLAGMAAPSWGQAAKAPASKPKAAAKLASKLRIVIPANVGGGWDQTGRALGTAMISAGVVDEIDYENKGGKGGTIGLAYYAEKYAADPNTLIMGGTVMVGAVALQKPAIDMGTLAPLARLTSDYLVMVVAANSPIKNASDLSAAMKANLKAVTVAGGSAGGVDHIFSGVFARATGANPDDLTYLPFAGGAEVVSAVLSGKAMVGISGYSEFSSQLAGGQLRAIGVSSRKASFGIPSIRDQGMQVDMANWRGVFTGKSVPAERQAAMVEAVRQATLHESWKSVLKQNHWDASWLTGKDFNEQIDFDQTTARVMVHLLKLKA</sequence>
<proteinExistence type="inferred from homology"/>
<protein>
    <submittedName>
        <fullName evidence="3">Tripartite tricarboxylate transporter substrate-binding protein</fullName>
    </submittedName>
</protein>
<dbReference type="Proteomes" id="UP001302257">
    <property type="component" value="Chromosome"/>
</dbReference>
<dbReference type="InterPro" id="IPR005064">
    <property type="entry name" value="BUG"/>
</dbReference>
<reference evidence="3 4" key="1">
    <citation type="submission" date="2023-08" db="EMBL/GenBank/DDBJ databases">
        <title>Rhodoferax potami sp. nov. and Rhodoferax mekongensis sp. nov., isolated from the Mekong River in Thailand.</title>
        <authorList>
            <person name="Kitikhun S."/>
            <person name="Charoenyingcharoen P."/>
            <person name="Siriarchawattana P."/>
            <person name="Likhitrattanapisal S."/>
            <person name="Nilsakha T."/>
            <person name="Chanpet A."/>
            <person name="Rattanawaree P."/>
            <person name="Ingsriswang S."/>
        </authorList>
    </citation>
    <scope>NUCLEOTIDE SEQUENCE [LARGE SCALE GENOMIC DNA]</scope>
    <source>
        <strain evidence="3 4">TBRC 17307</strain>
    </source>
</reference>